<name>A0AAV2G578_9ROSI</name>
<evidence type="ECO:0000313" key="3">
    <source>
        <dbReference type="Proteomes" id="UP001497516"/>
    </source>
</evidence>
<sequence>MHATRALALFLAKLIAIFRHLSFDYWRRHNNDIRPSTTVGVGCSSSLSDVDLKVVEPELPKEEDHVRPCMERLLRLDKLVLELSNKPPQIPKEKEKVLMQSLDRIKSVELDLNRTKRVLHSAVVRQVEIAQLVDGLRESKCRRRRIFC</sequence>
<gene>
    <name evidence="2" type="ORF">LTRI10_LOCUS44604</name>
</gene>
<keyword evidence="3" id="KW-1185">Reference proteome</keyword>
<feature type="signal peptide" evidence="1">
    <location>
        <begin position="1"/>
        <end position="22"/>
    </location>
</feature>
<organism evidence="2 3">
    <name type="scientific">Linum trigynum</name>
    <dbReference type="NCBI Taxonomy" id="586398"/>
    <lineage>
        <taxon>Eukaryota</taxon>
        <taxon>Viridiplantae</taxon>
        <taxon>Streptophyta</taxon>
        <taxon>Embryophyta</taxon>
        <taxon>Tracheophyta</taxon>
        <taxon>Spermatophyta</taxon>
        <taxon>Magnoliopsida</taxon>
        <taxon>eudicotyledons</taxon>
        <taxon>Gunneridae</taxon>
        <taxon>Pentapetalae</taxon>
        <taxon>rosids</taxon>
        <taxon>fabids</taxon>
        <taxon>Malpighiales</taxon>
        <taxon>Linaceae</taxon>
        <taxon>Linum</taxon>
    </lineage>
</organism>
<dbReference type="Proteomes" id="UP001497516">
    <property type="component" value="Chromosome 7"/>
</dbReference>
<dbReference type="PANTHER" id="PTHR45657:SF8">
    <property type="entry name" value="PHOSPHATIDYLINOSITOL_PHOSPHATIDYLCHOLINE TRANSFER PROTEIN SFH13"/>
    <property type="match status" value="1"/>
</dbReference>
<accession>A0AAV2G578</accession>
<dbReference type="InterPro" id="IPR051026">
    <property type="entry name" value="PI/PC_transfer"/>
</dbReference>
<dbReference type="AlphaFoldDB" id="A0AAV2G578"/>
<dbReference type="EMBL" id="OZ034820">
    <property type="protein sequence ID" value="CAL1404780.1"/>
    <property type="molecule type" value="Genomic_DNA"/>
</dbReference>
<evidence type="ECO:0000313" key="2">
    <source>
        <dbReference type="EMBL" id="CAL1404780.1"/>
    </source>
</evidence>
<protein>
    <submittedName>
        <fullName evidence="2">Uncharacterized protein</fullName>
    </submittedName>
</protein>
<reference evidence="2 3" key="1">
    <citation type="submission" date="2024-04" db="EMBL/GenBank/DDBJ databases">
        <authorList>
            <person name="Fracassetti M."/>
        </authorList>
    </citation>
    <scope>NUCLEOTIDE SEQUENCE [LARGE SCALE GENOMIC DNA]</scope>
</reference>
<keyword evidence="1" id="KW-0732">Signal</keyword>
<evidence type="ECO:0000256" key="1">
    <source>
        <dbReference type="SAM" id="SignalP"/>
    </source>
</evidence>
<proteinExistence type="predicted"/>
<feature type="chain" id="PRO_5044010583" evidence="1">
    <location>
        <begin position="23"/>
        <end position="148"/>
    </location>
</feature>
<dbReference type="PANTHER" id="PTHR45657">
    <property type="entry name" value="CRAL-TRIO DOMAIN-CONTAINING PROTEIN YKL091C-RELATED"/>
    <property type="match status" value="1"/>
</dbReference>